<reference evidence="6 7" key="1">
    <citation type="submission" date="2018-09" db="EMBL/GenBank/DDBJ databases">
        <title>A high-quality reference genome of wild soybean provides a powerful tool to mine soybean genomes.</title>
        <authorList>
            <person name="Xie M."/>
            <person name="Chung C.Y.L."/>
            <person name="Li M.-W."/>
            <person name="Wong F.-L."/>
            <person name="Chan T.-F."/>
            <person name="Lam H.-M."/>
        </authorList>
    </citation>
    <scope>NUCLEOTIDE SEQUENCE [LARGE SCALE GENOMIC DNA]</scope>
    <source>
        <strain evidence="7">cv. W05</strain>
        <tissue evidence="6">Hypocotyl of etiolated seedlings</tissue>
    </source>
</reference>
<comment type="subcellular location">
    <subcellularLocation>
        <location evidence="1">Nucleus</location>
    </subcellularLocation>
</comment>
<keyword evidence="2" id="KW-0805">Transcription regulation</keyword>
<evidence type="ECO:0000313" key="6">
    <source>
        <dbReference type="EMBL" id="RZC19840.1"/>
    </source>
</evidence>
<dbReference type="GO" id="GO:0003700">
    <property type="term" value="F:DNA-binding transcription factor activity"/>
    <property type="evidence" value="ECO:0007669"/>
    <property type="project" value="InterPro"/>
</dbReference>
<evidence type="ECO:0000256" key="2">
    <source>
        <dbReference type="ARBA" id="ARBA00023015"/>
    </source>
</evidence>
<keyword evidence="7" id="KW-1185">Reference proteome</keyword>
<comment type="caution">
    <text evidence="6">The sequence shown here is derived from an EMBL/GenBank/DDBJ whole genome shotgun (WGS) entry which is preliminary data.</text>
</comment>
<organism evidence="6 7">
    <name type="scientific">Glycine soja</name>
    <name type="common">Wild soybean</name>
    <dbReference type="NCBI Taxonomy" id="3848"/>
    <lineage>
        <taxon>Eukaryota</taxon>
        <taxon>Viridiplantae</taxon>
        <taxon>Streptophyta</taxon>
        <taxon>Embryophyta</taxon>
        <taxon>Tracheophyta</taxon>
        <taxon>Spermatophyta</taxon>
        <taxon>Magnoliopsida</taxon>
        <taxon>eudicotyledons</taxon>
        <taxon>Gunneridae</taxon>
        <taxon>Pentapetalae</taxon>
        <taxon>rosids</taxon>
        <taxon>fabids</taxon>
        <taxon>Fabales</taxon>
        <taxon>Fabaceae</taxon>
        <taxon>Papilionoideae</taxon>
        <taxon>50 kb inversion clade</taxon>
        <taxon>NPAAA clade</taxon>
        <taxon>indigoferoid/millettioid clade</taxon>
        <taxon>Phaseoleae</taxon>
        <taxon>Glycine</taxon>
        <taxon>Glycine subgen. Soja</taxon>
    </lineage>
</organism>
<dbReference type="PANTHER" id="PTHR31442">
    <property type="entry name" value="HOMEODOMAIN-LIKE SUPERFAMILY PROTEIN-RELATED"/>
    <property type="match status" value="1"/>
</dbReference>
<protein>
    <submittedName>
        <fullName evidence="6">Two-component response regulator ORR23</fullName>
    </submittedName>
</protein>
<feature type="compositionally biased region" description="Basic and acidic residues" evidence="5">
    <location>
        <begin position="57"/>
        <end position="71"/>
    </location>
</feature>
<accession>A0A445L9G3</accession>
<dbReference type="PANTHER" id="PTHR31442:SF29">
    <property type="entry name" value="HOMEODOMAIN-LIKE SUPERFAMILY PROTEIN"/>
    <property type="match status" value="1"/>
</dbReference>
<dbReference type="AlphaFoldDB" id="A0A445L9G3"/>
<dbReference type="NCBIfam" id="TIGR01557">
    <property type="entry name" value="myb_SHAQKYF"/>
    <property type="match status" value="1"/>
</dbReference>
<dbReference type="EMBL" id="QZWG01000003">
    <property type="protein sequence ID" value="RZC19840.1"/>
    <property type="molecule type" value="Genomic_DNA"/>
</dbReference>
<dbReference type="SUPFAM" id="SSF46689">
    <property type="entry name" value="Homeodomain-like"/>
    <property type="match status" value="1"/>
</dbReference>
<keyword evidence="4" id="KW-0539">Nucleus</keyword>
<dbReference type="GO" id="GO:0005634">
    <property type="term" value="C:nucleus"/>
    <property type="evidence" value="ECO:0007669"/>
    <property type="project" value="UniProtKB-SubCell"/>
</dbReference>
<feature type="region of interest" description="Disordered" evidence="5">
    <location>
        <begin position="57"/>
        <end position="83"/>
    </location>
</feature>
<evidence type="ECO:0000256" key="3">
    <source>
        <dbReference type="ARBA" id="ARBA00023163"/>
    </source>
</evidence>
<dbReference type="InterPro" id="IPR009057">
    <property type="entry name" value="Homeodomain-like_sf"/>
</dbReference>
<keyword evidence="3" id="KW-0804">Transcription</keyword>
<sequence length="410" mass="46923">MSGVMRYIFKPIKAEDFIGIWQFAVVVMKGKMPTMTKVVGDIIEDHKELCCASFSKEDNRDEKNNDGKEHLSMNTVNEDEPTTSKNTKFVWTKDLRYRFEEAINILGPKNVIPTKIVQVMNVEGLKRRNVASHLQKYKHYLRQVERIFVAIIKKANEDNDISFTKKASIHWSLVFNHIRHYLEKTIKHSKRKSLRHLESDEIYISHLKSKLSILLSNLDKYNNNKLNANANDALSSSNLVQCNEPSQNLLCSPSEILRSGQASSSNVVGLLEPSSLGSIVGEVYSRDQTLPTSMEDINNVENIMGGNLFQPRQHHQIYNQGYHQTFATMDNNFASQGTFDGFHFKEIDDPFSMEDILNNFHMQHEEPVNSDSHANLNQSHDYVPLFDPLLNETSLEEDFATIESILDDLA</sequence>
<evidence type="ECO:0000313" key="7">
    <source>
        <dbReference type="Proteomes" id="UP000289340"/>
    </source>
</evidence>
<dbReference type="Gene3D" id="1.10.10.60">
    <property type="entry name" value="Homeodomain-like"/>
    <property type="match status" value="1"/>
</dbReference>
<evidence type="ECO:0000256" key="1">
    <source>
        <dbReference type="ARBA" id="ARBA00004123"/>
    </source>
</evidence>
<dbReference type="InterPro" id="IPR044841">
    <property type="entry name" value="LUX/BOA-like"/>
</dbReference>
<dbReference type="FunFam" id="1.10.10.60:FF:000007">
    <property type="entry name" value="Two-component response regulator"/>
    <property type="match status" value="1"/>
</dbReference>
<proteinExistence type="predicted"/>
<dbReference type="GO" id="GO:0003677">
    <property type="term" value="F:DNA binding"/>
    <property type="evidence" value="ECO:0007669"/>
    <property type="project" value="InterPro"/>
</dbReference>
<evidence type="ECO:0000256" key="4">
    <source>
        <dbReference type="ARBA" id="ARBA00023242"/>
    </source>
</evidence>
<name>A0A445L9G3_GLYSO</name>
<gene>
    <name evidence="6" type="ORF">D0Y65_006616</name>
</gene>
<dbReference type="Proteomes" id="UP000289340">
    <property type="component" value="Chromosome 3"/>
</dbReference>
<dbReference type="InterPro" id="IPR006447">
    <property type="entry name" value="Myb_dom_plants"/>
</dbReference>
<evidence type="ECO:0000256" key="5">
    <source>
        <dbReference type="SAM" id="MobiDB-lite"/>
    </source>
</evidence>